<proteinExistence type="predicted"/>
<dbReference type="PANTHER" id="PTHR43674:SF2">
    <property type="entry name" value="BETA-UREIDOPROPIONASE"/>
    <property type="match status" value="1"/>
</dbReference>
<feature type="domain" description="CN hydrolase" evidence="2">
    <location>
        <begin position="2"/>
        <end position="242"/>
    </location>
</feature>
<protein>
    <submittedName>
        <fullName evidence="3">Carbon-nitrogen hydrolase family protein</fullName>
    </submittedName>
</protein>
<dbReference type="EMBL" id="JBHUEY010000001">
    <property type="protein sequence ID" value="MFD1782133.1"/>
    <property type="molecule type" value="Genomic_DNA"/>
</dbReference>
<dbReference type="Proteomes" id="UP001597237">
    <property type="component" value="Unassembled WGS sequence"/>
</dbReference>
<gene>
    <name evidence="3" type="ORF">ACFSC0_01910</name>
</gene>
<dbReference type="Pfam" id="PF00795">
    <property type="entry name" value="CN_hydrolase"/>
    <property type="match status" value="1"/>
</dbReference>
<accession>A0ABW4MWI5</accession>
<dbReference type="SUPFAM" id="SSF56317">
    <property type="entry name" value="Carbon-nitrogen hydrolase"/>
    <property type="match status" value="1"/>
</dbReference>
<name>A0ABW4MWI5_9CAUL</name>
<dbReference type="GO" id="GO:0016787">
    <property type="term" value="F:hydrolase activity"/>
    <property type="evidence" value="ECO:0007669"/>
    <property type="project" value="UniProtKB-KW"/>
</dbReference>
<organism evidence="3 4">
    <name type="scientific">Phenylobacterium terrae</name>
    <dbReference type="NCBI Taxonomy" id="2665495"/>
    <lineage>
        <taxon>Bacteria</taxon>
        <taxon>Pseudomonadati</taxon>
        <taxon>Pseudomonadota</taxon>
        <taxon>Alphaproteobacteria</taxon>
        <taxon>Caulobacterales</taxon>
        <taxon>Caulobacteraceae</taxon>
        <taxon>Phenylobacterium</taxon>
    </lineage>
</organism>
<evidence type="ECO:0000259" key="2">
    <source>
        <dbReference type="PROSITE" id="PS50263"/>
    </source>
</evidence>
<dbReference type="PANTHER" id="PTHR43674">
    <property type="entry name" value="NITRILASE C965.09-RELATED"/>
    <property type="match status" value="1"/>
</dbReference>
<dbReference type="InterPro" id="IPR050345">
    <property type="entry name" value="Aliph_Amidase/BUP"/>
</dbReference>
<dbReference type="PROSITE" id="PS50263">
    <property type="entry name" value="CN_HYDROLASE"/>
    <property type="match status" value="1"/>
</dbReference>
<keyword evidence="4" id="KW-1185">Reference proteome</keyword>
<evidence type="ECO:0000256" key="1">
    <source>
        <dbReference type="ARBA" id="ARBA00022801"/>
    </source>
</evidence>
<dbReference type="RefSeq" id="WP_377281039.1">
    <property type="nucleotide sequence ID" value="NZ_JBHRSI010000003.1"/>
</dbReference>
<evidence type="ECO:0000313" key="3">
    <source>
        <dbReference type="EMBL" id="MFD1782133.1"/>
    </source>
</evidence>
<comment type="caution">
    <text evidence="3">The sequence shown here is derived from an EMBL/GenBank/DDBJ whole genome shotgun (WGS) entry which is preliminary data.</text>
</comment>
<dbReference type="InterPro" id="IPR003010">
    <property type="entry name" value="C-N_Hydrolase"/>
</dbReference>
<sequence length="242" mass="25693">MVRIAAAQTPEFIEDVEGALAYAAAAIAQAQARGAALLCFPEGYLQGYLTEERAARRCAFDLSSSAFEAVLDRLPRDGPTVILGLIELEAGRLFNTAAVVRGGTLLGRYRKSHLLGGERTFTPGDDCPAFEAAGVRFGVNICYDTNFPEAARKVADSGAALIVCPANNMMPRAAAEIWKHEHNRARGARCRETGLWLLSADVTGERDGRIAWGPTAVLDPAGAVAAQLPLGEPGLLVFDLPA</sequence>
<dbReference type="InterPro" id="IPR036526">
    <property type="entry name" value="C-N_Hydrolase_sf"/>
</dbReference>
<dbReference type="CDD" id="cd07197">
    <property type="entry name" value="nitrilase"/>
    <property type="match status" value="1"/>
</dbReference>
<dbReference type="Gene3D" id="3.60.110.10">
    <property type="entry name" value="Carbon-nitrogen hydrolase"/>
    <property type="match status" value="1"/>
</dbReference>
<reference evidence="4" key="1">
    <citation type="journal article" date="2019" name="Int. J. Syst. Evol. Microbiol.">
        <title>The Global Catalogue of Microorganisms (GCM) 10K type strain sequencing project: providing services to taxonomists for standard genome sequencing and annotation.</title>
        <authorList>
            <consortium name="The Broad Institute Genomics Platform"/>
            <consortium name="The Broad Institute Genome Sequencing Center for Infectious Disease"/>
            <person name="Wu L."/>
            <person name="Ma J."/>
        </authorList>
    </citation>
    <scope>NUCLEOTIDE SEQUENCE [LARGE SCALE GENOMIC DNA]</scope>
    <source>
        <strain evidence="4">DFY28</strain>
    </source>
</reference>
<evidence type="ECO:0000313" key="4">
    <source>
        <dbReference type="Proteomes" id="UP001597237"/>
    </source>
</evidence>
<keyword evidence="1 3" id="KW-0378">Hydrolase</keyword>